<dbReference type="CDD" id="cd00191">
    <property type="entry name" value="TY"/>
    <property type="match status" value="1"/>
</dbReference>
<dbReference type="InterPro" id="IPR036857">
    <property type="entry name" value="Thyroglobulin_1_sf"/>
</dbReference>
<evidence type="ECO:0000256" key="7">
    <source>
        <dbReference type="SAM" id="SignalP"/>
    </source>
</evidence>
<dbReference type="EnsemblMetazoa" id="G3338.5">
    <property type="protein sequence ID" value="G3338.5:cds"/>
    <property type="gene ID" value="G3338"/>
</dbReference>
<dbReference type="OMA" id="SKSAMWE"/>
<dbReference type="InterPro" id="IPR000716">
    <property type="entry name" value="Thyroglobulin_1"/>
</dbReference>
<dbReference type="InterPro" id="IPR019577">
    <property type="entry name" value="SPARC/Testican_Ca-bd-dom"/>
</dbReference>
<dbReference type="AlphaFoldDB" id="A0A8W8MIC9"/>
<dbReference type="PANTHER" id="PTHR13866">
    <property type="entry name" value="SPARC OSTEONECTIN"/>
    <property type="match status" value="1"/>
</dbReference>
<dbReference type="PROSITE" id="PS51162">
    <property type="entry name" value="THYROGLOBULIN_1_2"/>
    <property type="match status" value="1"/>
</dbReference>
<dbReference type="Proteomes" id="UP000005408">
    <property type="component" value="Unassembled WGS sequence"/>
</dbReference>
<name>A0A8W8MIC9_MAGGI</name>
<evidence type="ECO:0000259" key="8">
    <source>
        <dbReference type="PROSITE" id="PS51162"/>
    </source>
</evidence>
<dbReference type="GO" id="GO:0050840">
    <property type="term" value="F:extracellular matrix binding"/>
    <property type="evidence" value="ECO:0007669"/>
    <property type="project" value="TreeGrafter"/>
</dbReference>
<keyword evidence="5" id="KW-0325">Glycoprotein</keyword>
<dbReference type="Gene3D" id="4.10.800.10">
    <property type="entry name" value="Thyroglobulin type-1"/>
    <property type="match status" value="1"/>
</dbReference>
<comment type="caution">
    <text evidence="6">Lacks conserved residue(s) required for the propagation of feature annotation.</text>
</comment>
<evidence type="ECO:0000256" key="1">
    <source>
        <dbReference type="ARBA" id="ARBA00004613"/>
    </source>
</evidence>
<comment type="subcellular location">
    <subcellularLocation>
        <location evidence="1">Secreted</location>
    </subcellularLocation>
</comment>
<dbReference type="Pfam" id="PF00086">
    <property type="entry name" value="Thyroglobulin_1"/>
    <property type="match status" value="1"/>
</dbReference>
<evidence type="ECO:0000313" key="10">
    <source>
        <dbReference type="Proteomes" id="UP000005408"/>
    </source>
</evidence>
<keyword evidence="10" id="KW-1185">Reference proteome</keyword>
<evidence type="ECO:0000256" key="2">
    <source>
        <dbReference type="ARBA" id="ARBA00022525"/>
    </source>
</evidence>
<dbReference type="OrthoDB" id="8875634at2759"/>
<feature type="chain" id="PRO_5036495979" description="Thyroglobulin type-1 domain-containing protein" evidence="7">
    <location>
        <begin position="24"/>
        <end position="380"/>
    </location>
</feature>
<sequence>MDGKVVLCLLVIWVAVLEANLHGKDFKKKMWKKEFHTDKSLKFKWFTRGTCLEECKKNEVCVKEKGTDKSVCLARHIVRDSRRLLRKSRRLGRRNFQHGKHARFNKRHHFQERLSKHQKHGLDYYEKKALEFSKYQDKINILKNKHGMVHKRRNPEKVSKDRILLEKMEDAKELMKHMAPKPASESVCDKKDLEKMAVRLQGWFVTLHEKHHEEKVHGHVSKRSVSEPQKDGKCHCVKSVMWQFHQLDKNQDHHLDKHEMAVMENNQKEACMRPFLNSCDTDADSHLSKQEWCCCFQAEAPCDLAQKEAREGKLLGATMPRCTVEGYFKRMQCNSSTGFCWCADFNGNEIRGTRMSMKKGEPNCGKFDALGRAKTTMKMN</sequence>
<dbReference type="GO" id="GO:0005509">
    <property type="term" value="F:calcium ion binding"/>
    <property type="evidence" value="ECO:0007669"/>
    <property type="project" value="InterPro"/>
</dbReference>
<dbReference type="Gene3D" id="1.10.238.10">
    <property type="entry name" value="EF-hand"/>
    <property type="match status" value="1"/>
</dbReference>
<keyword evidence="3 7" id="KW-0732">Signal</keyword>
<feature type="domain" description="Thyroglobulin type-1" evidence="8">
    <location>
        <begin position="299"/>
        <end position="364"/>
    </location>
</feature>
<dbReference type="SUPFAM" id="SSF47473">
    <property type="entry name" value="EF-hand"/>
    <property type="match status" value="1"/>
</dbReference>
<accession>A0A8W8MIC9</accession>
<evidence type="ECO:0000256" key="4">
    <source>
        <dbReference type="ARBA" id="ARBA00023157"/>
    </source>
</evidence>
<feature type="signal peptide" evidence="7">
    <location>
        <begin position="1"/>
        <end position="23"/>
    </location>
</feature>
<dbReference type="GO" id="GO:0005518">
    <property type="term" value="F:collagen binding"/>
    <property type="evidence" value="ECO:0007669"/>
    <property type="project" value="TreeGrafter"/>
</dbReference>
<dbReference type="InterPro" id="IPR011992">
    <property type="entry name" value="EF-hand-dom_pair"/>
</dbReference>
<dbReference type="GO" id="GO:0005615">
    <property type="term" value="C:extracellular space"/>
    <property type="evidence" value="ECO:0007669"/>
    <property type="project" value="TreeGrafter"/>
</dbReference>
<keyword evidence="4 6" id="KW-1015">Disulfide bond</keyword>
<evidence type="ECO:0000256" key="3">
    <source>
        <dbReference type="ARBA" id="ARBA00022729"/>
    </source>
</evidence>
<evidence type="ECO:0000256" key="6">
    <source>
        <dbReference type="PROSITE-ProRule" id="PRU00500"/>
    </source>
</evidence>
<proteinExistence type="predicted"/>
<protein>
    <recommendedName>
        <fullName evidence="8">Thyroglobulin type-1 domain-containing protein</fullName>
    </recommendedName>
</protein>
<dbReference type="PANTHER" id="PTHR13866:SF30">
    <property type="match status" value="1"/>
</dbReference>
<feature type="disulfide bond" evidence="6">
    <location>
        <begin position="333"/>
        <end position="340"/>
    </location>
</feature>
<organism evidence="9 10">
    <name type="scientific">Magallana gigas</name>
    <name type="common">Pacific oyster</name>
    <name type="synonym">Crassostrea gigas</name>
    <dbReference type="NCBI Taxonomy" id="29159"/>
    <lineage>
        <taxon>Eukaryota</taxon>
        <taxon>Metazoa</taxon>
        <taxon>Spiralia</taxon>
        <taxon>Lophotrochozoa</taxon>
        <taxon>Mollusca</taxon>
        <taxon>Bivalvia</taxon>
        <taxon>Autobranchia</taxon>
        <taxon>Pteriomorphia</taxon>
        <taxon>Ostreida</taxon>
        <taxon>Ostreoidea</taxon>
        <taxon>Ostreidae</taxon>
        <taxon>Magallana</taxon>
    </lineage>
</organism>
<keyword evidence="2" id="KW-0964">Secreted</keyword>
<dbReference type="SMART" id="SM00211">
    <property type="entry name" value="TY"/>
    <property type="match status" value="1"/>
</dbReference>
<dbReference type="Pfam" id="PF10591">
    <property type="entry name" value="SPARC_Ca_bdg"/>
    <property type="match status" value="1"/>
</dbReference>
<reference evidence="9" key="1">
    <citation type="submission" date="2022-08" db="UniProtKB">
        <authorList>
            <consortium name="EnsemblMetazoa"/>
        </authorList>
    </citation>
    <scope>IDENTIFICATION</scope>
    <source>
        <strain evidence="9">05x7-T-G4-1.051#20</strain>
    </source>
</reference>
<evidence type="ECO:0000313" key="9">
    <source>
        <dbReference type="EnsemblMetazoa" id="G3338.5:cds"/>
    </source>
</evidence>
<dbReference type="SUPFAM" id="SSF57610">
    <property type="entry name" value="Thyroglobulin type-1 domain"/>
    <property type="match status" value="1"/>
</dbReference>
<evidence type="ECO:0000256" key="5">
    <source>
        <dbReference type="ARBA" id="ARBA00023180"/>
    </source>
</evidence>